<evidence type="ECO:0000313" key="1">
    <source>
        <dbReference type="EMBL" id="KAF1036361.1"/>
    </source>
</evidence>
<accession>A0A833UZY1</accession>
<proteinExistence type="predicted"/>
<sequence length="284" mass="31946">MNSACPADRSKIPGACRYFRIRTPGKQCAGMSKCRRPGTDNGHKRAQINVFSLPRVFTNFYFVYLNKRQLIQFLCGMGPWICDWRLAITVDATACLDRATKSTRLNVSQSTWTPESTRVSQSTVDRCLHALHTRQYINQVGHVSEDHSGHGGIVTPQRIEHSVGRHQRKRSVTSDVEPQIGATEEEARMTGTVFSQLDISHPFRCLRIAEQLVNIVVMPGNTLTAVTQFSTLLKPLPQTMKDHDLVPEGALGLNGHHIRYTQIEIRQIVCNVGTDGRYCMRVQC</sequence>
<protein>
    <submittedName>
        <fullName evidence="1">Uncharacterized protein</fullName>
    </submittedName>
</protein>
<gene>
    <name evidence="1" type="ORF">GAK33_03920</name>
</gene>
<name>A0A833UZY1_BURL3</name>
<dbReference type="Proteomes" id="UP000467522">
    <property type="component" value="Unassembled WGS sequence"/>
</dbReference>
<organism evidence="1 2">
    <name type="scientific">Burkholderia lata (strain ATCC 17760 / DSM 23089 / LMG 22485 / NCIMB 9086 / R18194 / 383)</name>
    <dbReference type="NCBI Taxonomy" id="482957"/>
    <lineage>
        <taxon>Bacteria</taxon>
        <taxon>Pseudomonadati</taxon>
        <taxon>Pseudomonadota</taxon>
        <taxon>Betaproteobacteria</taxon>
        <taxon>Burkholderiales</taxon>
        <taxon>Burkholderiaceae</taxon>
        <taxon>Burkholderia</taxon>
        <taxon>Burkholderia cepacia complex</taxon>
    </lineage>
</organism>
<comment type="caution">
    <text evidence="1">The sequence shown here is derived from an EMBL/GenBank/DDBJ whole genome shotgun (WGS) entry which is preliminary data.</text>
</comment>
<reference evidence="2" key="1">
    <citation type="journal article" date="2020" name="MBio">
        <title>Horizontal gene transfer to a defensive symbiont with a reduced genome amongst a multipartite beetle microbiome.</title>
        <authorList>
            <person name="Waterworth S.C."/>
            <person name="Florez L.V."/>
            <person name="Rees E.R."/>
            <person name="Hertweck C."/>
            <person name="Kaltenpoth M."/>
            <person name="Kwan J.C."/>
        </authorList>
    </citation>
    <scope>NUCLEOTIDE SEQUENCE [LARGE SCALE GENOMIC DNA]</scope>
</reference>
<evidence type="ECO:0000313" key="2">
    <source>
        <dbReference type="Proteomes" id="UP000467522"/>
    </source>
</evidence>
<dbReference type="AlphaFoldDB" id="A0A833UZY1"/>
<dbReference type="EMBL" id="WNDV01000012">
    <property type="protein sequence ID" value="KAF1036361.1"/>
    <property type="molecule type" value="Genomic_DNA"/>
</dbReference>